<dbReference type="Pfam" id="PF12344">
    <property type="entry name" value="UvrB"/>
    <property type="match status" value="1"/>
</dbReference>
<dbReference type="Gene3D" id="4.10.860.10">
    <property type="entry name" value="UVR domain"/>
    <property type="match status" value="1"/>
</dbReference>
<evidence type="ECO:0000259" key="16">
    <source>
        <dbReference type="PROSITE" id="PS51192"/>
    </source>
</evidence>
<dbReference type="Pfam" id="PF00271">
    <property type="entry name" value="Helicase_C"/>
    <property type="match status" value="1"/>
</dbReference>
<organism evidence="18 19">
    <name type="scientific">Solilutibacter pythonis</name>
    <dbReference type="NCBI Taxonomy" id="2483112"/>
    <lineage>
        <taxon>Bacteria</taxon>
        <taxon>Pseudomonadati</taxon>
        <taxon>Pseudomonadota</taxon>
        <taxon>Gammaproteobacteria</taxon>
        <taxon>Lysobacterales</taxon>
        <taxon>Lysobacteraceae</taxon>
        <taxon>Solilutibacter</taxon>
    </lineage>
</organism>
<dbReference type="Proteomes" id="UP000275012">
    <property type="component" value="Unassembled WGS sequence"/>
</dbReference>
<comment type="domain">
    <text evidence="13">The beta-hairpin motif is involved in DNA binding.</text>
</comment>
<comment type="caution">
    <text evidence="18">The sequence shown here is derived from an EMBL/GenBank/DDBJ whole genome shotgun (WGS) entry which is preliminary data.</text>
</comment>
<dbReference type="SMART" id="SM00490">
    <property type="entry name" value="HELICc"/>
    <property type="match status" value="1"/>
</dbReference>
<evidence type="ECO:0000256" key="3">
    <source>
        <dbReference type="ARBA" id="ARBA00022490"/>
    </source>
</evidence>
<dbReference type="SUPFAM" id="SSF46600">
    <property type="entry name" value="C-terminal UvrC-binding domain of UvrB"/>
    <property type="match status" value="1"/>
</dbReference>
<dbReference type="PANTHER" id="PTHR24029:SF0">
    <property type="entry name" value="UVRABC SYSTEM PROTEIN B"/>
    <property type="match status" value="1"/>
</dbReference>
<dbReference type="Pfam" id="PF17757">
    <property type="entry name" value="UvrB_inter"/>
    <property type="match status" value="1"/>
</dbReference>
<dbReference type="PANTHER" id="PTHR24029">
    <property type="entry name" value="UVRABC SYSTEM PROTEIN B"/>
    <property type="match status" value="1"/>
</dbReference>
<comment type="subunit">
    <text evidence="11 13 14">Forms a heterotetramer with UvrA during the search for lesions. Interacts with UvrC in an incision complex.</text>
</comment>
<accession>A0A3M2I2K1</accession>
<dbReference type="NCBIfam" id="TIGR00631">
    <property type="entry name" value="uvrb"/>
    <property type="match status" value="1"/>
</dbReference>
<keyword evidence="3 13" id="KW-0963">Cytoplasm</keyword>
<feature type="binding site" evidence="13">
    <location>
        <begin position="44"/>
        <end position="51"/>
    </location>
    <ligand>
        <name>ATP</name>
        <dbReference type="ChEBI" id="CHEBI:30616"/>
    </ligand>
</feature>
<dbReference type="PROSITE" id="PS51192">
    <property type="entry name" value="HELICASE_ATP_BIND_1"/>
    <property type="match status" value="1"/>
</dbReference>
<dbReference type="InterPro" id="IPR036876">
    <property type="entry name" value="UVR_dom_sf"/>
</dbReference>
<dbReference type="GO" id="GO:0003677">
    <property type="term" value="F:DNA binding"/>
    <property type="evidence" value="ECO:0007669"/>
    <property type="project" value="UniProtKB-UniRule"/>
</dbReference>
<dbReference type="HAMAP" id="MF_00204">
    <property type="entry name" value="UvrB"/>
    <property type="match status" value="1"/>
</dbReference>
<dbReference type="OrthoDB" id="9806651at2"/>
<dbReference type="Gene3D" id="3.40.50.300">
    <property type="entry name" value="P-loop containing nucleotide triphosphate hydrolases"/>
    <property type="match status" value="3"/>
</dbReference>
<feature type="domain" description="Helicase C-terminal" evidence="17">
    <location>
        <begin position="436"/>
        <end position="602"/>
    </location>
</feature>
<dbReference type="GO" id="GO:0016887">
    <property type="term" value="F:ATP hydrolysis activity"/>
    <property type="evidence" value="ECO:0007669"/>
    <property type="project" value="InterPro"/>
</dbReference>
<dbReference type="NCBIfam" id="NF003673">
    <property type="entry name" value="PRK05298.1"/>
    <property type="match status" value="1"/>
</dbReference>
<dbReference type="GO" id="GO:0009380">
    <property type="term" value="C:excinuclease repair complex"/>
    <property type="evidence" value="ECO:0007669"/>
    <property type="project" value="InterPro"/>
</dbReference>
<evidence type="ECO:0000256" key="10">
    <source>
        <dbReference type="ARBA" id="ARBA00023236"/>
    </source>
</evidence>
<evidence type="ECO:0000256" key="5">
    <source>
        <dbReference type="ARBA" id="ARBA00022763"/>
    </source>
</evidence>
<keyword evidence="5 13" id="KW-0227">DNA damage</keyword>
<dbReference type="PROSITE" id="PS51194">
    <property type="entry name" value="HELICASE_CTER"/>
    <property type="match status" value="1"/>
</dbReference>
<keyword evidence="19" id="KW-1185">Reference proteome</keyword>
<reference evidence="18 19" key="1">
    <citation type="submission" date="2018-10" db="EMBL/GenBank/DDBJ databases">
        <title>Proposal of Lysobacter pythonis sp. nov. isolated from royal pythons (Python regius).</title>
        <authorList>
            <person name="Hans-Juergen B."/>
            <person name="Huptas C."/>
            <person name="Sandra B."/>
            <person name="Igor L."/>
            <person name="Joachim S."/>
            <person name="Siegfried S."/>
            <person name="Mareike W."/>
            <person name="Peter K."/>
        </authorList>
    </citation>
    <scope>NUCLEOTIDE SEQUENCE [LARGE SCALE GENOMIC DNA]</scope>
    <source>
        <strain evidence="18 19">4284/11</strain>
    </source>
</reference>
<comment type="similarity">
    <text evidence="2 13 14">Belongs to the UvrB family.</text>
</comment>
<dbReference type="Pfam" id="PF04851">
    <property type="entry name" value="ResIII"/>
    <property type="match status" value="1"/>
</dbReference>
<dbReference type="GO" id="GO:0005524">
    <property type="term" value="F:ATP binding"/>
    <property type="evidence" value="ECO:0007669"/>
    <property type="project" value="UniProtKB-UniRule"/>
</dbReference>
<name>A0A3M2I2K1_9GAMM</name>
<evidence type="ECO:0000256" key="13">
    <source>
        <dbReference type="HAMAP-Rule" id="MF_00204"/>
    </source>
</evidence>
<dbReference type="InterPro" id="IPR001943">
    <property type="entry name" value="UVR_dom"/>
</dbReference>
<protein>
    <recommendedName>
        <fullName evidence="12 13">UvrABC system protein B</fullName>
        <shortName evidence="13">Protein UvrB</shortName>
    </recommendedName>
    <alternativeName>
        <fullName evidence="13">Excinuclease ABC subunit B</fullName>
    </alternativeName>
</protein>
<dbReference type="InterPro" id="IPR004807">
    <property type="entry name" value="UvrB"/>
</dbReference>
<evidence type="ECO:0000256" key="7">
    <source>
        <dbReference type="ARBA" id="ARBA00022840"/>
    </source>
</evidence>
<dbReference type="InterPro" id="IPR001650">
    <property type="entry name" value="Helicase_C-like"/>
</dbReference>
<evidence type="ECO:0000313" key="19">
    <source>
        <dbReference type="Proteomes" id="UP000275012"/>
    </source>
</evidence>
<dbReference type="Pfam" id="PF02151">
    <property type="entry name" value="UVR"/>
    <property type="match status" value="1"/>
</dbReference>
<dbReference type="SMART" id="SM00487">
    <property type="entry name" value="DEXDc"/>
    <property type="match status" value="1"/>
</dbReference>
<evidence type="ECO:0000259" key="15">
    <source>
        <dbReference type="PROSITE" id="PS50151"/>
    </source>
</evidence>
<comment type="subcellular location">
    <subcellularLocation>
        <location evidence="1 13 14">Cytoplasm</location>
    </subcellularLocation>
</comment>
<evidence type="ECO:0000256" key="8">
    <source>
        <dbReference type="ARBA" id="ARBA00022881"/>
    </source>
</evidence>
<gene>
    <name evidence="13 18" type="primary">uvrB</name>
    <name evidence="18" type="ORF">EBB59_02170</name>
</gene>
<evidence type="ECO:0000256" key="6">
    <source>
        <dbReference type="ARBA" id="ARBA00022769"/>
    </source>
</evidence>
<dbReference type="InterPro" id="IPR027417">
    <property type="entry name" value="P-loop_NTPase"/>
</dbReference>
<comment type="function">
    <text evidence="13">The UvrABC repair system catalyzes the recognition and processing of DNA lesions. A damage recognition complex composed of 2 UvrA and 2 UvrB subunits scans DNA for abnormalities. Upon binding of the UvrA(2)B(2) complex to a putative damaged site, the DNA wraps around one UvrB monomer. DNA wrap is dependent on ATP binding by UvrB and probably causes local melting of the DNA helix, facilitating insertion of UvrB beta-hairpin between the DNA strands. Then UvrB probes one DNA strand for the presence of a lesion. If a lesion is found the UvrA subunits dissociate and the UvrB-DNA preincision complex is formed. This complex is subsequently bound by UvrC and the second UvrB is released. If no lesion is found, the DNA wraps around the other UvrB subunit that will check the other stand for damage.</text>
</comment>
<evidence type="ECO:0000259" key="17">
    <source>
        <dbReference type="PROSITE" id="PS51194"/>
    </source>
</evidence>
<dbReference type="GO" id="GO:0005737">
    <property type="term" value="C:cytoplasm"/>
    <property type="evidence" value="ECO:0007669"/>
    <property type="project" value="UniProtKB-SubCell"/>
</dbReference>
<dbReference type="PROSITE" id="PS50151">
    <property type="entry name" value="UVR"/>
    <property type="match status" value="1"/>
</dbReference>
<keyword evidence="4 13" id="KW-0547">Nucleotide-binding</keyword>
<keyword evidence="7 13" id="KW-0067">ATP-binding</keyword>
<evidence type="ECO:0000313" key="18">
    <source>
        <dbReference type="EMBL" id="RMH94575.1"/>
    </source>
</evidence>
<dbReference type="GO" id="GO:0009432">
    <property type="term" value="P:SOS response"/>
    <property type="evidence" value="ECO:0007669"/>
    <property type="project" value="UniProtKB-UniRule"/>
</dbReference>
<dbReference type="FunFam" id="3.40.50.300:FF:000477">
    <property type="entry name" value="UvrABC system protein B"/>
    <property type="match status" value="1"/>
</dbReference>
<dbReference type="CDD" id="cd18790">
    <property type="entry name" value="SF2_C_UvrB"/>
    <property type="match status" value="1"/>
</dbReference>
<dbReference type="RefSeq" id="WP_122100498.1">
    <property type="nucleotide sequence ID" value="NZ_RFLY01000002.1"/>
</dbReference>
<sequence>MRDHDSDAGFHLVSPYQPAGDQPQAIEKLVAGFEAGLAQQTLLGVTGSGKTYTIANVIQRVQRPTLVMAHNKTLAAQLYGEFKSFFPHNAVEYFVSYYDYYQPEAYVPSSDTYIEKDSSTNEHIEQMRLSATKALLSRRDAIIVGTVSAIYGLGDPDDYLKLRLILARGERIEQRDLIRHLTELQYIRNDTELRRGTYRVRGEVIDVHPAESEMEALRIELFDGEIEQLSLFDPLTGAMLRKIPRYTVYPKTHYASTRESVLSAIDTIKLELSERLEALYAQNKLVEAQRLQQRTQFDLEMMAEVGFCNGIENYSRHMTRRAPGEPPPTLFDYLPPDALLVVDESHVTVPQIGGMYRGDRARKETLVNFGFRLPSALDNRPLRFEEWEARSPRTVFVSATPGSYELEKSQGEVVELVVRPTGLIDPPVEIRPVATQVDDLLSEIHERAAMGDRVLVTTLTKRMAENLTEYLSEHDVRVRYLHSDIDTVERVEIIRDLRLGKFDVLVGINLLREGLDMPEVSLVAILDADKEGFLRSAGSLIQTIGRAARNVRGKAILYADKITRSMRVALDETARRREKQLEHNAEHGIVPQSVVRAIDDIMEGARADAAETRAGKAKGRGGQRRVAEAHEDYAAMPPGKLAEKIKSLEDEMYRHARDLEFEEAARVRDELQKLREVAL</sequence>
<evidence type="ECO:0000256" key="4">
    <source>
        <dbReference type="ARBA" id="ARBA00022741"/>
    </source>
</evidence>
<dbReference type="SUPFAM" id="SSF52540">
    <property type="entry name" value="P-loop containing nucleoside triphosphate hydrolases"/>
    <property type="match status" value="2"/>
</dbReference>
<evidence type="ECO:0000256" key="11">
    <source>
        <dbReference type="ARBA" id="ARBA00026033"/>
    </source>
</evidence>
<feature type="short sequence motif" description="Beta-hairpin" evidence="13">
    <location>
        <begin position="97"/>
        <end position="120"/>
    </location>
</feature>
<keyword evidence="8 13" id="KW-0267">Excision nuclease</keyword>
<dbReference type="InterPro" id="IPR014001">
    <property type="entry name" value="Helicase_ATP-bd"/>
</dbReference>
<dbReference type="EMBL" id="RFLY01000002">
    <property type="protein sequence ID" value="RMH94575.1"/>
    <property type="molecule type" value="Genomic_DNA"/>
</dbReference>
<dbReference type="CDD" id="cd17916">
    <property type="entry name" value="DEXHc_UvrB"/>
    <property type="match status" value="1"/>
</dbReference>
<evidence type="ECO:0000256" key="2">
    <source>
        <dbReference type="ARBA" id="ARBA00008533"/>
    </source>
</evidence>
<dbReference type="InterPro" id="IPR041471">
    <property type="entry name" value="UvrB_inter"/>
</dbReference>
<keyword evidence="10 13" id="KW-0742">SOS response</keyword>
<dbReference type="InterPro" id="IPR006935">
    <property type="entry name" value="Helicase/UvrB_N"/>
</dbReference>
<evidence type="ECO:0000256" key="14">
    <source>
        <dbReference type="RuleBase" id="RU003587"/>
    </source>
</evidence>
<dbReference type="AlphaFoldDB" id="A0A3M2I2K1"/>
<evidence type="ECO:0000256" key="9">
    <source>
        <dbReference type="ARBA" id="ARBA00023204"/>
    </source>
</evidence>
<feature type="domain" description="Helicase ATP-binding" evidence="16">
    <location>
        <begin position="31"/>
        <end position="166"/>
    </location>
</feature>
<dbReference type="GO" id="GO:0009381">
    <property type="term" value="F:excinuclease ABC activity"/>
    <property type="evidence" value="ECO:0007669"/>
    <property type="project" value="UniProtKB-UniRule"/>
</dbReference>
<evidence type="ECO:0000256" key="1">
    <source>
        <dbReference type="ARBA" id="ARBA00004496"/>
    </source>
</evidence>
<dbReference type="InterPro" id="IPR024759">
    <property type="entry name" value="UvrB_YAD/RRR_dom"/>
</dbReference>
<keyword evidence="6 13" id="KW-0228">DNA excision</keyword>
<dbReference type="GO" id="GO:0006289">
    <property type="term" value="P:nucleotide-excision repair"/>
    <property type="evidence" value="ECO:0007669"/>
    <property type="project" value="UniProtKB-UniRule"/>
</dbReference>
<evidence type="ECO:0000256" key="12">
    <source>
        <dbReference type="ARBA" id="ARBA00029504"/>
    </source>
</evidence>
<proteinExistence type="inferred from homology"/>
<feature type="domain" description="UVR" evidence="15">
    <location>
        <begin position="642"/>
        <end position="677"/>
    </location>
</feature>
<keyword evidence="9 13" id="KW-0234">DNA repair</keyword>